<evidence type="ECO:0000313" key="2">
    <source>
        <dbReference type="Proteomes" id="UP000685013"/>
    </source>
</evidence>
<dbReference type="Proteomes" id="UP000685013">
    <property type="component" value="Chromosome 19"/>
</dbReference>
<feature type="non-terminal residue" evidence="1">
    <location>
        <position position="1"/>
    </location>
</feature>
<dbReference type="EMBL" id="JAGKQH010000019">
    <property type="protein sequence ID" value="KAG6572346.1"/>
    <property type="molecule type" value="Genomic_DNA"/>
</dbReference>
<keyword evidence="2" id="KW-1185">Reference proteome</keyword>
<name>A0AAV6LYK4_9ROSI</name>
<accession>A0AAV6LYK4</accession>
<sequence length="117" mass="13227">MVACSSVANRSLEPFVVFLRVYLIEHSCSNRAPILVVKSFVIIPLFIKLDSNVYSEEIYANPLLAAFPLSSCLIVRIRWVLGSYDVQAGSYALLAETKQCLHCLQPLEYLEVFNDRL</sequence>
<gene>
    <name evidence="1" type="ORF">SDJN03_29074</name>
</gene>
<protein>
    <submittedName>
        <fullName evidence="1">Uncharacterized protein</fullName>
    </submittedName>
</protein>
<proteinExistence type="predicted"/>
<evidence type="ECO:0000313" key="1">
    <source>
        <dbReference type="EMBL" id="KAG6572346.1"/>
    </source>
</evidence>
<comment type="caution">
    <text evidence="1">The sequence shown here is derived from an EMBL/GenBank/DDBJ whole genome shotgun (WGS) entry which is preliminary data.</text>
</comment>
<dbReference type="AlphaFoldDB" id="A0AAV6LYK4"/>
<reference evidence="1 2" key="1">
    <citation type="journal article" date="2021" name="Hortic Res">
        <title>The domestication of Cucurbita argyrosperma as revealed by the genome of its wild relative.</title>
        <authorList>
            <person name="Barrera-Redondo J."/>
            <person name="Sanchez-de la Vega G."/>
            <person name="Aguirre-Liguori J.A."/>
            <person name="Castellanos-Morales G."/>
            <person name="Gutierrez-Guerrero Y.T."/>
            <person name="Aguirre-Dugua X."/>
            <person name="Aguirre-Planter E."/>
            <person name="Tenaillon M.I."/>
            <person name="Lira-Saade R."/>
            <person name="Eguiarte L.E."/>
        </authorList>
    </citation>
    <scope>NUCLEOTIDE SEQUENCE [LARGE SCALE GENOMIC DNA]</scope>
    <source>
        <strain evidence="1">JBR-2021</strain>
    </source>
</reference>
<organism evidence="1 2">
    <name type="scientific">Cucurbita argyrosperma subsp. sororia</name>
    <dbReference type="NCBI Taxonomy" id="37648"/>
    <lineage>
        <taxon>Eukaryota</taxon>
        <taxon>Viridiplantae</taxon>
        <taxon>Streptophyta</taxon>
        <taxon>Embryophyta</taxon>
        <taxon>Tracheophyta</taxon>
        <taxon>Spermatophyta</taxon>
        <taxon>Magnoliopsida</taxon>
        <taxon>eudicotyledons</taxon>
        <taxon>Gunneridae</taxon>
        <taxon>Pentapetalae</taxon>
        <taxon>rosids</taxon>
        <taxon>fabids</taxon>
        <taxon>Cucurbitales</taxon>
        <taxon>Cucurbitaceae</taxon>
        <taxon>Cucurbiteae</taxon>
        <taxon>Cucurbita</taxon>
    </lineage>
</organism>